<name>D8Q436_SCHCM</name>
<feature type="region of interest" description="Disordered" evidence="1">
    <location>
        <begin position="151"/>
        <end position="200"/>
    </location>
</feature>
<accession>D8Q436</accession>
<feature type="compositionally biased region" description="Low complexity" evidence="1">
    <location>
        <begin position="124"/>
        <end position="141"/>
    </location>
</feature>
<dbReference type="eggNOG" id="ENOG502SSRH">
    <property type="taxonomic scope" value="Eukaryota"/>
</dbReference>
<dbReference type="STRING" id="578458.D8Q436"/>
<dbReference type="OMA" id="AQFDPYS"/>
<evidence type="ECO:0000256" key="1">
    <source>
        <dbReference type="SAM" id="MobiDB-lite"/>
    </source>
</evidence>
<dbReference type="EMBL" id="GL377306">
    <property type="protein sequence ID" value="EFI97160.1"/>
    <property type="molecule type" value="Genomic_DNA"/>
</dbReference>
<feature type="compositionally biased region" description="Low complexity" evidence="1">
    <location>
        <begin position="46"/>
        <end position="58"/>
    </location>
</feature>
<feature type="compositionally biased region" description="Polar residues" evidence="1">
    <location>
        <begin position="178"/>
        <end position="192"/>
    </location>
</feature>
<dbReference type="RefSeq" id="XP_003032063.1">
    <property type="nucleotide sequence ID" value="XM_003032017.1"/>
</dbReference>
<reference evidence="2 3" key="1">
    <citation type="journal article" date="2010" name="Nat. Biotechnol.">
        <title>Genome sequence of the model mushroom Schizophyllum commune.</title>
        <authorList>
            <person name="Ohm R.A."/>
            <person name="de Jong J.F."/>
            <person name="Lugones L.G."/>
            <person name="Aerts A."/>
            <person name="Kothe E."/>
            <person name="Stajich J.E."/>
            <person name="de Vries R.P."/>
            <person name="Record E."/>
            <person name="Levasseur A."/>
            <person name="Baker S.E."/>
            <person name="Bartholomew K.A."/>
            <person name="Coutinho P.M."/>
            <person name="Erdmann S."/>
            <person name="Fowler T.J."/>
            <person name="Gathman A.C."/>
            <person name="Lombard V."/>
            <person name="Henrissat B."/>
            <person name="Knabe N."/>
            <person name="Kuees U."/>
            <person name="Lilly W.W."/>
            <person name="Lindquist E."/>
            <person name="Lucas S."/>
            <person name="Magnuson J.K."/>
            <person name="Piumi F."/>
            <person name="Raudaskoski M."/>
            <person name="Salamov A."/>
            <person name="Schmutz J."/>
            <person name="Schwarze F.W.M.R."/>
            <person name="vanKuyk P.A."/>
            <person name="Horton J.S."/>
            <person name="Grigoriev I.V."/>
            <person name="Woesten H.A.B."/>
        </authorList>
    </citation>
    <scope>NUCLEOTIDE SEQUENCE [LARGE SCALE GENOMIC DNA]</scope>
    <source>
        <strain evidence="3">H4-8 / FGSC 9210</strain>
    </source>
</reference>
<dbReference type="VEuPathDB" id="FungiDB:SCHCODRAFT_02627098"/>
<proteinExistence type="predicted"/>
<dbReference type="OrthoDB" id="3253876at2759"/>
<evidence type="ECO:0000313" key="3">
    <source>
        <dbReference type="Proteomes" id="UP000007431"/>
    </source>
</evidence>
<feature type="compositionally biased region" description="Pro residues" evidence="1">
    <location>
        <begin position="59"/>
        <end position="72"/>
    </location>
</feature>
<dbReference type="KEGG" id="scm:SCHCO_02627098"/>
<feature type="compositionally biased region" description="Low complexity" evidence="1">
    <location>
        <begin position="163"/>
        <end position="177"/>
    </location>
</feature>
<sequence length="326" mass="35653">MLSGSYMMNNPYAPDPINSAQNRYPDMSSPPPINTQYGGWGAPGGMQPQQQFQPQQFQSPPPQQFQSPPPMMQQPSYGMGYNPTGMQSPVGYGQSPTGFQPQSGFGQQLSAAMSGSSYNYLAGQPQQQQQQISPAQQQLQSPGYVAQFDPYASLGALDPGPSQQQQQQQQYQQQQTQNATGLVTTGASSTSPKGEPHPRSFIRANRDAIARWDGGTWLQLFSTFDALQDAWRARKRDIDGTLAQIAQQTQVQGYYYAQQAQPEIARLQGLARDSESQADGIAAGLFQIKEAFAGYRQSGDQASKLRVREAANAALNSLPDWPPLTY</sequence>
<feature type="region of interest" description="Disordered" evidence="1">
    <location>
        <begin position="122"/>
        <end position="141"/>
    </location>
</feature>
<organism evidence="3">
    <name type="scientific">Schizophyllum commune (strain H4-8 / FGSC 9210)</name>
    <name type="common">Split gill fungus</name>
    <dbReference type="NCBI Taxonomy" id="578458"/>
    <lineage>
        <taxon>Eukaryota</taxon>
        <taxon>Fungi</taxon>
        <taxon>Dikarya</taxon>
        <taxon>Basidiomycota</taxon>
        <taxon>Agaricomycotina</taxon>
        <taxon>Agaricomycetes</taxon>
        <taxon>Agaricomycetidae</taxon>
        <taxon>Agaricales</taxon>
        <taxon>Schizophyllaceae</taxon>
        <taxon>Schizophyllum</taxon>
    </lineage>
</organism>
<dbReference type="HOGENOM" id="CLU_077716_0_0_1"/>
<feature type="compositionally biased region" description="Polar residues" evidence="1">
    <location>
        <begin position="94"/>
        <end position="108"/>
    </location>
</feature>
<dbReference type="GeneID" id="9596149"/>
<protein>
    <submittedName>
        <fullName evidence="2">Expressed protein</fullName>
    </submittedName>
</protein>
<evidence type="ECO:0000313" key="2">
    <source>
        <dbReference type="EMBL" id="EFI97160.1"/>
    </source>
</evidence>
<gene>
    <name evidence="2" type="ORF">SCHCODRAFT_82201</name>
</gene>
<dbReference type="AlphaFoldDB" id="D8Q436"/>
<dbReference type="Proteomes" id="UP000007431">
    <property type="component" value="Unassembled WGS sequence"/>
</dbReference>
<dbReference type="InParanoid" id="D8Q436"/>
<keyword evidence="3" id="KW-1185">Reference proteome</keyword>
<feature type="region of interest" description="Disordered" evidence="1">
    <location>
        <begin position="1"/>
        <end position="108"/>
    </location>
</feature>